<feature type="region of interest" description="Disordered" evidence="1">
    <location>
        <begin position="175"/>
        <end position="403"/>
    </location>
</feature>
<feature type="compositionally biased region" description="Polar residues" evidence="1">
    <location>
        <begin position="175"/>
        <end position="184"/>
    </location>
</feature>
<evidence type="ECO:0000256" key="1">
    <source>
        <dbReference type="SAM" id="MobiDB-lite"/>
    </source>
</evidence>
<proteinExistence type="predicted"/>
<name>A0AAJ7U7Q3_PETMA</name>
<protein>
    <submittedName>
        <fullName evidence="3">Uncharacterized protein LOC116953586 isoform X1</fullName>
    </submittedName>
</protein>
<dbReference type="KEGG" id="pmrn:116953586"/>
<keyword evidence="2" id="KW-1185">Reference proteome</keyword>
<evidence type="ECO:0000313" key="2">
    <source>
        <dbReference type="Proteomes" id="UP001318040"/>
    </source>
</evidence>
<feature type="compositionally biased region" description="Polar residues" evidence="1">
    <location>
        <begin position="330"/>
        <end position="340"/>
    </location>
</feature>
<dbReference type="Proteomes" id="UP001318040">
    <property type="component" value="Chromosome 52"/>
</dbReference>
<feature type="compositionally biased region" description="Basic and acidic residues" evidence="1">
    <location>
        <begin position="284"/>
        <end position="296"/>
    </location>
</feature>
<accession>A0AAJ7U7Q3</accession>
<gene>
    <name evidence="3" type="primary">LOC116953586</name>
</gene>
<dbReference type="RefSeq" id="XP_032829803.1">
    <property type="nucleotide sequence ID" value="XM_032973912.1"/>
</dbReference>
<dbReference type="AlphaFoldDB" id="A0AAJ7U7Q3"/>
<sequence>MEEQSRMTQTSPGVGHKSTQTVSRRGLCRATVEMLFSVWPFRWLGALLEQFCGLLLRFMDLVAPDPAAPCRRPSPTARRNREGRKRASSVEQVLSRVLLVGLMRSVVGMPSVASFGTPLLYSRGLGKSPNKQDGKGRKQSELLQIDEDESDASGEGDLSDASSFKAEDLLPSVGQASIAESATPASLELNESRGSTIVQDTSSEDEGDEKELRKATLSALMGDDLPDEDSVDDPSYVVSTSETLDSDEVVDSEASSEASSDRSEASSDKAEFMNAMAGLGKSPNKQDGKGSKRKQSELLQIDENESDASGEGDLSDASSFKAEDLLPSVGQASIAESATPASLELNESRGSTIVQDTSSEDEGDEEELRKANLSALMGDDLPDEDSFDDPSYVVSTSETLDSDEVVDSEASGDCEMLHDDKAEFMNAMAGLLLNSTDILVVVGLAWITPTLRNFQQDLVKIMKLC</sequence>
<evidence type="ECO:0000313" key="3">
    <source>
        <dbReference type="RefSeq" id="XP_032829803.1"/>
    </source>
</evidence>
<feature type="compositionally biased region" description="Polar residues" evidence="1">
    <location>
        <begin position="192"/>
        <end position="201"/>
    </location>
</feature>
<feature type="compositionally biased region" description="Acidic residues" evidence="1">
    <location>
        <begin position="144"/>
        <end position="158"/>
    </location>
</feature>
<dbReference type="GeneID" id="116953586"/>
<feature type="region of interest" description="Disordered" evidence="1">
    <location>
        <begin position="123"/>
        <end position="160"/>
    </location>
</feature>
<feature type="compositionally biased region" description="Polar residues" evidence="1">
    <location>
        <begin position="348"/>
        <end position="357"/>
    </location>
</feature>
<feature type="region of interest" description="Disordered" evidence="1">
    <location>
        <begin position="1"/>
        <end position="22"/>
    </location>
</feature>
<organism evidence="2 3">
    <name type="scientific">Petromyzon marinus</name>
    <name type="common">Sea lamprey</name>
    <dbReference type="NCBI Taxonomy" id="7757"/>
    <lineage>
        <taxon>Eukaryota</taxon>
        <taxon>Metazoa</taxon>
        <taxon>Chordata</taxon>
        <taxon>Craniata</taxon>
        <taxon>Vertebrata</taxon>
        <taxon>Cyclostomata</taxon>
        <taxon>Hyperoartia</taxon>
        <taxon>Petromyzontiformes</taxon>
        <taxon>Petromyzontidae</taxon>
        <taxon>Petromyzon</taxon>
    </lineage>
</organism>
<reference evidence="3" key="1">
    <citation type="submission" date="2025-08" db="UniProtKB">
        <authorList>
            <consortium name="RefSeq"/>
        </authorList>
    </citation>
    <scope>IDENTIFICATION</scope>
    <source>
        <tissue evidence="3">Sperm</tissue>
    </source>
</reference>
<feature type="compositionally biased region" description="Acidic residues" evidence="1">
    <location>
        <begin position="300"/>
        <end position="314"/>
    </location>
</feature>
<feature type="region of interest" description="Disordered" evidence="1">
    <location>
        <begin position="66"/>
        <end position="88"/>
    </location>
</feature>
<feature type="compositionally biased region" description="Basic and acidic residues" evidence="1">
    <location>
        <begin position="130"/>
        <end position="140"/>
    </location>
</feature>
<feature type="compositionally biased region" description="Basic and acidic residues" evidence="1">
    <location>
        <begin position="259"/>
        <end position="271"/>
    </location>
</feature>